<reference evidence="4 5" key="1">
    <citation type="journal article" date="2011" name="Genome Res.">
        <title>Phylogeny-wide analysis of social amoeba genomes highlights ancient origins for complex intercellular communication.</title>
        <authorList>
            <person name="Heidel A.J."/>
            <person name="Lawal H.M."/>
            <person name="Felder M."/>
            <person name="Schilde C."/>
            <person name="Helps N.R."/>
            <person name="Tunggal B."/>
            <person name="Rivero F."/>
            <person name="John U."/>
            <person name="Schleicher M."/>
            <person name="Eichinger L."/>
            <person name="Platzer M."/>
            <person name="Noegel A.A."/>
            <person name="Schaap P."/>
            <person name="Gloeckner G."/>
        </authorList>
    </citation>
    <scope>NUCLEOTIDE SEQUENCE [LARGE SCALE GENOMIC DNA]</scope>
    <source>
        <strain evidence="5">ATCC 26659 / Pp 5 / PN500</strain>
    </source>
</reference>
<sequence length="273" mass="30172">MFKYIFLTLAVLAITTHLVEANAGFITPLPRIKCTEKDHAGCNIKTPCVTRSTPMVNAVYFKEAISIAIYQKDSHATSNSTNTYTIQFFPDGSDTGYQLTTFNQNKNMTDKTSYKLTIDPLSTFEDMRNEEIVPFKDGISLGYLQMTFDTRVNGVNVSYYSCADVMISKEKIAPSKGSIYTVNGVITVADPENGDPIGNSNIDARNQTIDLQDLVNVEDQAKKGNSAEVNADQQSEASNHKDKNSAIGTYSTSNVFIIVTTITSLFLFSRVWN</sequence>
<feature type="chain" id="PRO_5003042664" evidence="3">
    <location>
        <begin position="22"/>
        <end position="273"/>
    </location>
</feature>
<keyword evidence="2" id="KW-1133">Transmembrane helix</keyword>
<keyword evidence="2" id="KW-0812">Transmembrane</keyword>
<dbReference type="GeneID" id="31365455"/>
<name>D3BPT9_HETP5</name>
<dbReference type="OMA" id="NTYTIQF"/>
<dbReference type="Proteomes" id="UP000001396">
    <property type="component" value="Unassembled WGS sequence"/>
</dbReference>
<feature type="transmembrane region" description="Helical" evidence="2">
    <location>
        <begin position="247"/>
        <end position="268"/>
    </location>
</feature>
<feature type="region of interest" description="Disordered" evidence="1">
    <location>
        <begin position="223"/>
        <end position="244"/>
    </location>
</feature>
<dbReference type="AlphaFoldDB" id="D3BPT9"/>
<evidence type="ECO:0000313" key="4">
    <source>
        <dbReference type="EMBL" id="EFA76222.1"/>
    </source>
</evidence>
<gene>
    <name evidence="4" type="ORF">PPL_09983</name>
</gene>
<dbReference type="InParanoid" id="D3BPT9"/>
<feature type="signal peptide" evidence="3">
    <location>
        <begin position="1"/>
        <end position="21"/>
    </location>
</feature>
<comment type="caution">
    <text evidence="4">The sequence shown here is derived from an EMBL/GenBank/DDBJ whole genome shotgun (WGS) entry which is preliminary data.</text>
</comment>
<dbReference type="RefSeq" id="XP_020428355.1">
    <property type="nucleotide sequence ID" value="XM_020580770.1"/>
</dbReference>
<keyword evidence="5" id="KW-1185">Reference proteome</keyword>
<protein>
    <submittedName>
        <fullName evidence="4">Uncharacterized protein</fullName>
    </submittedName>
</protein>
<evidence type="ECO:0000256" key="2">
    <source>
        <dbReference type="SAM" id="Phobius"/>
    </source>
</evidence>
<proteinExistence type="predicted"/>
<evidence type="ECO:0000256" key="1">
    <source>
        <dbReference type="SAM" id="MobiDB-lite"/>
    </source>
</evidence>
<keyword evidence="2" id="KW-0472">Membrane</keyword>
<dbReference type="EMBL" id="ADBJ01000047">
    <property type="protein sequence ID" value="EFA76222.1"/>
    <property type="molecule type" value="Genomic_DNA"/>
</dbReference>
<keyword evidence="3" id="KW-0732">Signal</keyword>
<dbReference type="FunCoup" id="D3BPT9">
    <property type="interactions" value="923"/>
</dbReference>
<accession>D3BPT9</accession>
<evidence type="ECO:0000313" key="5">
    <source>
        <dbReference type="Proteomes" id="UP000001396"/>
    </source>
</evidence>
<evidence type="ECO:0000256" key="3">
    <source>
        <dbReference type="SAM" id="SignalP"/>
    </source>
</evidence>
<feature type="compositionally biased region" description="Polar residues" evidence="1">
    <location>
        <begin position="227"/>
        <end position="237"/>
    </location>
</feature>
<organism evidence="4 5">
    <name type="scientific">Heterostelium pallidum (strain ATCC 26659 / Pp 5 / PN500)</name>
    <name type="common">Cellular slime mold</name>
    <name type="synonym">Polysphondylium pallidum</name>
    <dbReference type="NCBI Taxonomy" id="670386"/>
    <lineage>
        <taxon>Eukaryota</taxon>
        <taxon>Amoebozoa</taxon>
        <taxon>Evosea</taxon>
        <taxon>Eumycetozoa</taxon>
        <taxon>Dictyostelia</taxon>
        <taxon>Acytosteliales</taxon>
        <taxon>Acytosteliaceae</taxon>
        <taxon>Heterostelium</taxon>
    </lineage>
</organism>